<protein>
    <recommendedName>
        <fullName evidence="3">HNH nuclease domain-containing protein</fullName>
    </recommendedName>
</protein>
<accession>A0A2B7YJL0</accession>
<dbReference type="AlphaFoldDB" id="A0A2B7YJL0"/>
<dbReference type="STRING" id="1447883.A0A2B7YJL0"/>
<proteinExistence type="predicted"/>
<evidence type="ECO:0008006" key="3">
    <source>
        <dbReference type="Google" id="ProtNLM"/>
    </source>
</evidence>
<gene>
    <name evidence="1" type="ORF">AJ80_03277</name>
</gene>
<evidence type="ECO:0000313" key="2">
    <source>
        <dbReference type="Proteomes" id="UP000224634"/>
    </source>
</evidence>
<comment type="caution">
    <text evidence="1">The sequence shown here is derived from an EMBL/GenBank/DDBJ whole genome shotgun (WGS) entry which is preliminary data.</text>
</comment>
<dbReference type="OrthoDB" id="5352953at2759"/>
<organism evidence="1 2">
    <name type="scientific">Polytolypa hystricis (strain UAMH7299)</name>
    <dbReference type="NCBI Taxonomy" id="1447883"/>
    <lineage>
        <taxon>Eukaryota</taxon>
        <taxon>Fungi</taxon>
        <taxon>Dikarya</taxon>
        <taxon>Ascomycota</taxon>
        <taxon>Pezizomycotina</taxon>
        <taxon>Eurotiomycetes</taxon>
        <taxon>Eurotiomycetidae</taxon>
        <taxon>Onygenales</taxon>
        <taxon>Onygenales incertae sedis</taxon>
        <taxon>Polytolypa</taxon>
    </lineage>
</organism>
<sequence length="137" mass="15502">MVTPTKLYVSPKQRLERINESSNLFTAADTVHNSFGRFNLALKPMPGQNKYRVKYWEAVGAILPFLEQYPEIQFIDQSGANTPIPDPDLFRTHYVIAQILHATGLGRALDEFFEEYSYLRCLASDGSTTLPFLIEAG</sequence>
<keyword evidence="2" id="KW-1185">Reference proteome</keyword>
<dbReference type="Proteomes" id="UP000224634">
    <property type="component" value="Unassembled WGS sequence"/>
</dbReference>
<evidence type="ECO:0000313" key="1">
    <source>
        <dbReference type="EMBL" id="PGH21360.1"/>
    </source>
</evidence>
<name>A0A2B7YJL0_POLH7</name>
<dbReference type="EMBL" id="PDNA01000036">
    <property type="protein sequence ID" value="PGH21360.1"/>
    <property type="molecule type" value="Genomic_DNA"/>
</dbReference>
<reference evidence="1 2" key="1">
    <citation type="submission" date="2017-10" db="EMBL/GenBank/DDBJ databases">
        <title>Comparative genomics in systemic dimorphic fungi from Ajellomycetaceae.</title>
        <authorList>
            <person name="Munoz J.F."/>
            <person name="Mcewen J.G."/>
            <person name="Clay O.K."/>
            <person name="Cuomo C.A."/>
        </authorList>
    </citation>
    <scope>NUCLEOTIDE SEQUENCE [LARGE SCALE GENOMIC DNA]</scope>
    <source>
        <strain evidence="1 2">UAMH7299</strain>
    </source>
</reference>